<accession>A0AAD6B925</accession>
<feature type="region of interest" description="Disordered" evidence="1">
    <location>
        <begin position="549"/>
        <end position="611"/>
    </location>
</feature>
<organism evidence="2 3">
    <name type="scientific">Pogonophryne albipinna</name>
    <dbReference type="NCBI Taxonomy" id="1090488"/>
    <lineage>
        <taxon>Eukaryota</taxon>
        <taxon>Metazoa</taxon>
        <taxon>Chordata</taxon>
        <taxon>Craniata</taxon>
        <taxon>Vertebrata</taxon>
        <taxon>Euteleostomi</taxon>
        <taxon>Actinopterygii</taxon>
        <taxon>Neopterygii</taxon>
        <taxon>Teleostei</taxon>
        <taxon>Neoteleostei</taxon>
        <taxon>Acanthomorphata</taxon>
        <taxon>Eupercaria</taxon>
        <taxon>Perciformes</taxon>
        <taxon>Notothenioidei</taxon>
        <taxon>Pogonophryne</taxon>
    </lineage>
</organism>
<evidence type="ECO:0000313" key="2">
    <source>
        <dbReference type="EMBL" id="KAJ4940396.1"/>
    </source>
</evidence>
<sequence>MVLGTLAEHSIPFSMAPVIVELAQTLSLDKPALQGMKLSRTTASYKMIHGLGRTYSERTFSYMKIFPFLLNLDESTSNNNKKILSMLVCYYHADLRKVIVEHLGSLEIVKLNAASLEKVLCEFFEKNNIPWNNLVSMLMDSCAVMRGSKTGLEIRMHQYCPNLLDVDGDSCHHIHNAAKKFSEPFDSYLEKLFSDLQVDHQWSPDQVMYHKEIAMILNLPASSPQRGFVRHRWLSAYDASMATHAMMPAYRVLYYGFLSTADKELYREPLELMYTKYHVNQAGRARIKVVQEELNRKGMTPQGRERKKRVCQKLWHEETTTVLRLSIYMGLLAILKEYVMVFQVGSQTLVHKLHDRQLELFLAFMACFVKAEYITQEVYVGQEADTFRSQNPNHALLVPFLADVRKAYITTAVYLQKKLPLASPTLTALSALDPLLRGHSQATIQLKRLSGMLRHLLPADQDIQRELVRFNVDLTIPSFKEGESMVEWWGHVFDKPDKYPSLSAMTVKYTLQSRGKTAVHLFRMEDVKFGEVDRTLCKNINSAAATYKRQQKMNQKEKQQQQSKYGSQASGSAQQAKKQTAEEEKRARLRHVAKQRKRAMETLVVQAKKKK</sequence>
<evidence type="ECO:0000256" key="1">
    <source>
        <dbReference type="SAM" id="MobiDB-lite"/>
    </source>
</evidence>
<evidence type="ECO:0000313" key="3">
    <source>
        <dbReference type="Proteomes" id="UP001219934"/>
    </source>
</evidence>
<keyword evidence="3" id="KW-1185">Reference proteome</keyword>
<dbReference type="PANTHER" id="PTHR37162:SF1">
    <property type="entry name" value="BED-TYPE DOMAIN-CONTAINING PROTEIN"/>
    <property type="match status" value="1"/>
</dbReference>
<reference evidence="2" key="1">
    <citation type="submission" date="2022-11" db="EMBL/GenBank/DDBJ databases">
        <title>Chromosome-level genome of Pogonophryne albipinna.</title>
        <authorList>
            <person name="Jo E."/>
        </authorList>
    </citation>
    <scope>NUCLEOTIDE SEQUENCE</scope>
    <source>
        <strain evidence="2">SGF0006</strain>
        <tissue evidence="2">Muscle</tissue>
    </source>
</reference>
<name>A0AAD6B925_9TELE</name>
<dbReference type="EMBL" id="JAPTMU010000007">
    <property type="protein sequence ID" value="KAJ4940396.1"/>
    <property type="molecule type" value="Genomic_DNA"/>
</dbReference>
<dbReference type="Proteomes" id="UP001219934">
    <property type="component" value="Unassembled WGS sequence"/>
</dbReference>
<protein>
    <submittedName>
        <fullName evidence="2">Uncharacterized protein</fullName>
    </submittedName>
</protein>
<gene>
    <name evidence="2" type="ORF">JOQ06_026699</name>
</gene>
<feature type="compositionally biased region" description="Basic residues" evidence="1">
    <location>
        <begin position="587"/>
        <end position="597"/>
    </location>
</feature>
<comment type="caution">
    <text evidence="2">The sequence shown here is derived from an EMBL/GenBank/DDBJ whole genome shotgun (WGS) entry which is preliminary data.</text>
</comment>
<proteinExistence type="predicted"/>
<dbReference type="AlphaFoldDB" id="A0AAD6B925"/>
<dbReference type="PANTHER" id="PTHR37162">
    <property type="entry name" value="HAT FAMILY DIMERISATION DOMAINCONTAINING PROTEIN-RELATED"/>
    <property type="match status" value="1"/>
</dbReference>
<feature type="compositionally biased region" description="Low complexity" evidence="1">
    <location>
        <begin position="560"/>
        <end position="578"/>
    </location>
</feature>